<proteinExistence type="predicted"/>
<reference evidence="2" key="1">
    <citation type="journal article" date="2022" name="Nat. Commun.">
        <title>Chromosome evolution and the genetic basis of agronomically important traits in greater yam.</title>
        <authorList>
            <person name="Bredeson J.V."/>
            <person name="Lyons J.B."/>
            <person name="Oniyinde I.O."/>
            <person name="Okereke N.R."/>
            <person name="Kolade O."/>
            <person name="Nnabue I."/>
            <person name="Nwadili C.O."/>
            <person name="Hribova E."/>
            <person name="Parker M."/>
            <person name="Nwogha J."/>
            <person name="Shu S."/>
            <person name="Carlson J."/>
            <person name="Kariba R."/>
            <person name="Muthemba S."/>
            <person name="Knop K."/>
            <person name="Barton G.J."/>
            <person name="Sherwood A.V."/>
            <person name="Lopez-Montes A."/>
            <person name="Asiedu R."/>
            <person name="Jamnadass R."/>
            <person name="Muchugi A."/>
            <person name="Goodstein D."/>
            <person name="Egesi C.N."/>
            <person name="Featherston J."/>
            <person name="Asfaw A."/>
            <person name="Simpson G.G."/>
            <person name="Dolezel J."/>
            <person name="Hendre P.S."/>
            <person name="Van Deynze A."/>
            <person name="Kumar P.L."/>
            <person name="Obidiegwu J.E."/>
            <person name="Bhattacharjee R."/>
            <person name="Rokhsar D.S."/>
        </authorList>
    </citation>
    <scope>NUCLEOTIDE SEQUENCE [LARGE SCALE GENOMIC DNA]</scope>
    <source>
        <strain evidence="2">cv. TDa95/00328</strain>
    </source>
</reference>
<accession>A0ACB7VNT3</accession>
<dbReference type="EC" id="2.7.11.1" evidence="1"/>
<comment type="caution">
    <text evidence="1">The sequence shown here is derived from an EMBL/GenBank/DDBJ whole genome shotgun (WGS) entry which is preliminary data.</text>
</comment>
<evidence type="ECO:0000313" key="2">
    <source>
        <dbReference type="Proteomes" id="UP000827976"/>
    </source>
</evidence>
<name>A0ACB7VNT3_DIOAL</name>
<protein>
    <submittedName>
        <fullName evidence="1">Non-specific serine/threonine protein kinase protein</fullName>
        <ecNumber evidence="1">2.7.11.1</ecNumber>
    </submittedName>
</protein>
<feature type="non-terminal residue" evidence="1">
    <location>
        <position position="1"/>
    </location>
</feature>
<dbReference type="EMBL" id="CM037018">
    <property type="protein sequence ID" value="KAH7675710.1"/>
    <property type="molecule type" value="Genomic_DNA"/>
</dbReference>
<organism evidence="1 2">
    <name type="scientific">Dioscorea alata</name>
    <name type="common">Purple yam</name>
    <dbReference type="NCBI Taxonomy" id="55571"/>
    <lineage>
        <taxon>Eukaryota</taxon>
        <taxon>Viridiplantae</taxon>
        <taxon>Streptophyta</taxon>
        <taxon>Embryophyta</taxon>
        <taxon>Tracheophyta</taxon>
        <taxon>Spermatophyta</taxon>
        <taxon>Magnoliopsida</taxon>
        <taxon>Liliopsida</taxon>
        <taxon>Dioscoreales</taxon>
        <taxon>Dioscoreaceae</taxon>
        <taxon>Dioscorea</taxon>
    </lineage>
</organism>
<gene>
    <name evidence="1" type="ORF">IHE45_08G154400</name>
</gene>
<keyword evidence="1" id="KW-0723">Serine/threonine-protein kinase</keyword>
<evidence type="ECO:0000313" key="1">
    <source>
        <dbReference type="EMBL" id="KAH7675710.1"/>
    </source>
</evidence>
<sequence length="274" mass="30952">SGSLGLRIFPRFPPAPRERCSRAEALECGSREDVIDSVRRRQLNWRSRYKIIEGIARGLLYLHEDSRLKIIHRDLKASNILLDGDMNPKISDFGLAKLFDIDETQGNTSQIAGTYGYMPPEYARRGVFSTKLDVYSYGVLVLEIVTGRKNSGFQASENAPDLLTYVWQHWNGGTPLDLKDQSLDGDEFRTEEMLRCVHIGLLCVHEDPTQRPSMTSIVLMLNSYSTSLPAPSPPTYYFPSYMMDRVQSMIDESSSQKTGINSVNDASITEMDPR</sequence>
<dbReference type="Proteomes" id="UP000827976">
    <property type="component" value="Chromosome 8"/>
</dbReference>
<keyword evidence="2" id="KW-1185">Reference proteome</keyword>
<keyword evidence="1" id="KW-0808">Transferase</keyword>
<keyword evidence="1" id="KW-0418">Kinase</keyword>